<reference evidence="3 4" key="1">
    <citation type="submission" date="2020-04" db="EMBL/GenBank/DDBJ databases">
        <title>Description of novel Gluconacetobacter.</title>
        <authorList>
            <person name="Sombolestani A."/>
        </authorList>
    </citation>
    <scope>NUCLEOTIDE SEQUENCE [LARGE SCALE GENOMIC DNA]</scope>
    <source>
        <strain evidence="3 4">LMG 27802</strain>
    </source>
</reference>
<keyword evidence="1" id="KW-0175">Coiled coil</keyword>
<feature type="region of interest" description="Disordered" evidence="2">
    <location>
        <begin position="171"/>
        <end position="190"/>
    </location>
</feature>
<organism evidence="3 4">
    <name type="scientific">Gluconacetobacter tumulisoli</name>
    <dbReference type="NCBI Taxonomy" id="1286189"/>
    <lineage>
        <taxon>Bacteria</taxon>
        <taxon>Pseudomonadati</taxon>
        <taxon>Pseudomonadota</taxon>
        <taxon>Alphaproteobacteria</taxon>
        <taxon>Acetobacterales</taxon>
        <taxon>Acetobacteraceae</taxon>
        <taxon>Gluconacetobacter</taxon>
    </lineage>
</organism>
<gene>
    <name evidence="3" type="ORF">HLH28_02570</name>
</gene>
<protein>
    <submittedName>
        <fullName evidence="3">Uncharacterized protein</fullName>
    </submittedName>
</protein>
<evidence type="ECO:0000256" key="1">
    <source>
        <dbReference type="SAM" id="Coils"/>
    </source>
</evidence>
<dbReference type="Proteomes" id="UP000578030">
    <property type="component" value="Unassembled WGS sequence"/>
</dbReference>
<accession>A0A7W4PLB8</accession>
<evidence type="ECO:0000313" key="3">
    <source>
        <dbReference type="EMBL" id="MBB2200469.1"/>
    </source>
</evidence>
<keyword evidence="4" id="KW-1185">Reference proteome</keyword>
<sequence length="190" mass="20973">MMGYPICRRWGDISRIAAACGDLTAQSVSEWKRVPRRHVETVAAMLGVPPGVLRPDLNLARLAAGEPGTLLEILLAWRIICTARTVLARATQACLDAEAERDRIACALQEAEARLARDRTAWRPELLDMHRENIQHLTSRLQAAQTQVARAYEAQVAQHRTMVRSRIPAAFLTDPGHPATADHGSSLELS</sequence>
<evidence type="ECO:0000313" key="4">
    <source>
        <dbReference type="Proteomes" id="UP000578030"/>
    </source>
</evidence>
<name>A0A7W4PLB8_9PROT</name>
<feature type="coiled-coil region" evidence="1">
    <location>
        <begin position="94"/>
        <end position="154"/>
    </location>
</feature>
<comment type="caution">
    <text evidence="3">The sequence shown here is derived from an EMBL/GenBank/DDBJ whole genome shotgun (WGS) entry which is preliminary data.</text>
</comment>
<dbReference type="EMBL" id="JABEQM010000002">
    <property type="protein sequence ID" value="MBB2200469.1"/>
    <property type="molecule type" value="Genomic_DNA"/>
</dbReference>
<proteinExistence type="predicted"/>
<evidence type="ECO:0000256" key="2">
    <source>
        <dbReference type="SAM" id="MobiDB-lite"/>
    </source>
</evidence>
<dbReference type="AlphaFoldDB" id="A0A7W4PLB8"/>
<dbReference type="RefSeq" id="WP_182954049.1">
    <property type="nucleotide sequence ID" value="NZ_JABEQM010000002.1"/>
</dbReference>